<dbReference type="Pfam" id="PF08895">
    <property type="entry name" value="DUF1840"/>
    <property type="match status" value="1"/>
</dbReference>
<reference evidence="2 3" key="1">
    <citation type="submission" date="2018-12" db="EMBL/GenBank/DDBJ databases">
        <title>The whole draft genome of Aquabacterium sp. SJQ9.</title>
        <authorList>
            <person name="Sun L."/>
            <person name="Gao X."/>
            <person name="Chen W."/>
            <person name="Huang K."/>
        </authorList>
    </citation>
    <scope>NUCLEOTIDE SEQUENCE [LARGE SCALE GENOMIC DNA]</scope>
    <source>
        <strain evidence="2 3">SJQ9</strain>
    </source>
</reference>
<evidence type="ECO:0000256" key="1">
    <source>
        <dbReference type="SAM" id="MobiDB-lite"/>
    </source>
</evidence>
<name>A0A3R8S602_9BURK</name>
<feature type="region of interest" description="Disordered" evidence="1">
    <location>
        <begin position="51"/>
        <end position="81"/>
    </location>
</feature>
<evidence type="ECO:0000313" key="3">
    <source>
        <dbReference type="Proteomes" id="UP000269265"/>
    </source>
</evidence>
<feature type="compositionally biased region" description="Basic and acidic residues" evidence="1">
    <location>
        <begin position="55"/>
        <end position="70"/>
    </location>
</feature>
<comment type="caution">
    <text evidence="2">The sequence shown here is derived from an EMBL/GenBank/DDBJ whole genome shotgun (WGS) entry which is preliminary data.</text>
</comment>
<gene>
    <name evidence="2" type="ORF">EIP75_01805</name>
</gene>
<dbReference type="InterPro" id="IPR014991">
    <property type="entry name" value="DUF1840"/>
</dbReference>
<proteinExistence type="predicted"/>
<sequence length="104" mass="11275">MPIKFKSKAAADLLMVSAHAEALLRTLGKTATQPGILEPQDMPRALATLQGLPDELPKPDDAADGERTNDDAPDDQVPPRTRAWPLVQMIQRALNANEPVVWGV</sequence>
<organism evidence="2 3">
    <name type="scientific">Aquabacterium soli</name>
    <dbReference type="NCBI Taxonomy" id="2493092"/>
    <lineage>
        <taxon>Bacteria</taxon>
        <taxon>Pseudomonadati</taxon>
        <taxon>Pseudomonadota</taxon>
        <taxon>Betaproteobacteria</taxon>
        <taxon>Burkholderiales</taxon>
        <taxon>Aquabacterium</taxon>
    </lineage>
</organism>
<accession>A0A3R8S602</accession>
<dbReference type="RefSeq" id="WP_125241489.1">
    <property type="nucleotide sequence ID" value="NZ_RSED01000001.1"/>
</dbReference>
<keyword evidence="3" id="KW-1185">Reference proteome</keyword>
<dbReference type="OrthoDB" id="5296629at2"/>
<dbReference type="EMBL" id="RSED01000001">
    <property type="protein sequence ID" value="RRS06346.1"/>
    <property type="molecule type" value="Genomic_DNA"/>
</dbReference>
<evidence type="ECO:0000313" key="2">
    <source>
        <dbReference type="EMBL" id="RRS06346.1"/>
    </source>
</evidence>
<dbReference type="AlphaFoldDB" id="A0A3R8S602"/>
<dbReference type="Proteomes" id="UP000269265">
    <property type="component" value="Unassembled WGS sequence"/>
</dbReference>
<protein>
    <submittedName>
        <fullName evidence="2">DUF1840 domain-containing protein</fullName>
    </submittedName>
</protein>